<feature type="transmembrane region" description="Helical" evidence="1">
    <location>
        <begin position="39"/>
        <end position="57"/>
    </location>
</feature>
<evidence type="ECO:0000313" key="3">
    <source>
        <dbReference type="EMBL" id="TGB03553.1"/>
    </source>
</evidence>
<feature type="domain" description="Glycine zipper-like" evidence="2">
    <location>
        <begin position="13"/>
        <end position="53"/>
    </location>
</feature>
<sequence length="61" mass="6263">MSDEKDKSIEHTYLAVGIGVGLPLGAALGLLLFDDIATGAGIGLVFGITIGTVADSFKRKE</sequence>
<gene>
    <name evidence="3" type="ORF">E4663_00685</name>
</gene>
<evidence type="ECO:0000313" key="4">
    <source>
        <dbReference type="Proteomes" id="UP000297982"/>
    </source>
</evidence>
<keyword evidence="4" id="KW-1185">Reference proteome</keyword>
<dbReference type="STRING" id="192814.GCA_900166575_00422"/>
<keyword evidence="1" id="KW-0472">Membrane</keyword>
<reference evidence="3 4" key="1">
    <citation type="journal article" date="2003" name="Int. J. Syst. Evol. Microbiol.">
        <title>Halobacillus salinus sp. nov., isolated from a salt lake on the coast of the East Sea in Korea.</title>
        <authorList>
            <person name="Yoon J.H."/>
            <person name="Kang K.H."/>
            <person name="Park Y.H."/>
        </authorList>
    </citation>
    <scope>NUCLEOTIDE SEQUENCE [LARGE SCALE GENOMIC DNA]</scope>
    <source>
        <strain evidence="3 4">HSL-3</strain>
    </source>
</reference>
<comment type="caution">
    <text evidence="3">The sequence shown here is derived from an EMBL/GenBank/DDBJ whole genome shotgun (WGS) entry which is preliminary data.</text>
</comment>
<organism evidence="3 4">
    <name type="scientific">Halobacillus salinus</name>
    <dbReference type="NCBI Taxonomy" id="192814"/>
    <lineage>
        <taxon>Bacteria</taxon>
        <taxon>Bacillati</taxon>
        <taxon>Bacillota</taxon>
        <taxon>Bacilli</taxon>
        <taxon>Bacillales</taxon>
        <taxon>Bacillaceae</taxon>
        <taxon>Halobacillus</taxon>
    </lineage>
</organism>
<dbReference type="AlphaFoldDB" id="A0A4Z0GZC0"/>
<keyword evidence="1" id="KW-1133">Transmembrane helix</keyword>
<dbReference type="EMBL" id="SRJC01000001">
    <property type="protein sequence ID" value="TGB03553.1"/>
    <property type="molecule type" value="Genomic_DNA"/>
</dbReference>
<feature type="transmembrane region" description="Helical" evidence="1">
    <location>
        <begin position="12"/>
        <end position="33"/>
    </location>
</feature>
<evidence type="ECO:0000259" key="2">
    <source>
        <dbReference type="Pfam" id="PF26273"/>
    </source>
</evidence>
<protein>
    <submittedName>
        <fullName evidence="3">Glycine zipper family protein</fullName>
    </submittedName>
</protein>
<keyword evidence="1" id="KW-0812">Transmembrane</keyword>
<proteinExistence type="predicted"/>
<accession>A0A4Z0GZC0</accession>
<evidence type="ECO:0000256" key="1">
    <source>
        <dbReference type="SAM" id="Phobius"/>
    </source>
</evidence>
<dbReference type="Proteomes" id="UP000297982">
    <property type="component" value="Unassembled WGS sequence"/>
</dbReference>
<name>A0A4Z0GZC0_9BACI</name>
<dbReference type="Pfam" id="PF26273">
    <property type="entry name" value="Gly_zipper"/>
    <property type="match status" value="1"/>
</dbReference>
<dbReference type="InterPro" id="IPR058598">
    <property type="entry name" value="Gly_zipper-like_dom"/>
</dbReference>